<evidence type="ECO:0000313" key="4">
    <source>
        <dbReference type="Proteomes" id="UP000295341"/>
    </source>
</evidence>
<dbReference type="InterPro" id="IPR011010">
    <property type="entry name" value="DNA_brk_join_enz"/>
</dbReference>
<dbReference type="GO" id="GO:0003677">
    <property type="term" value="F:DNA binding"/>
    <property type="evidence" value="ECO:0007669"/>
    <property type="project" value="InterPro"/>
</dbReference>
<evidence type="ECO:0000256" key="1">
    <source>
        <dbReference type="ARBA" id="ARBA00023172"/>
    </source>
</evidence>
<accession>A0A4R7NXB5</accession>
<dbReference type="Gene3D" id="1.10.443.10">
    <property type="entry name" value="Intergrase catalytic core"/>
    <property type="match status" value="1"/>
</dbReference>
<keyword evidence="4" id="KW-1185">Reference proteome</keyword>
<evidence type="ECO:0000256" key="2">
    <source>
        <dbReference type="SAM" id="MobiDB-lite"/>
    </source>
</evidence>
<sequence length="972" mass="109841">MNSPPEDVQRALKKYFGRLKRTGQKLPPPGPNGKGNGKKAAQFVNIAEIARQISLPRHRLYQDGFAYRLIEEAVEEIGVAEPIVGSVDERIIVVQDDAIKHFEASAFTFRRLRKIFPSIVYGDQYENRLVLSLPLIPDGDERWPDSTSKIDRLKIALINESEYASPPQTQEEFEERAKLFAKLRIFSVYRVPESWIFSACEIIYCANGGHLPSLFEVRSLVWGTTKKAPNIVDRWDSRAATGSTWSIDEIADVVNLWRVKQKKYLPPSISTGRPATIEHFRQAMKRVGNLPFTCLDKDAGSEYTAPNAELIAFVCKIEDQALRNSIGLVAAIQSANKVKQIAIIGRARSIVARIRDISEELTAWDFTTSTPDAAIKGVFDGTICKAYSKSKRERFPFLWREVARAYERHQAKLGVEDARRLIRFAIKHPRDDAQYRNVSLWRAMQARTRKERKAKVEELSLDFAGLRFLIEIRTNIARRLEEATNVAVAEVKKLGLPLPHDFAYRDTIHYEDRRTPIVQMVKLRLHSVDSLRAMSKVKPKSRKREDANEPVPIVEFLSIEAEEGSAGTEEFWFAPLIKGQFFNSEHKAASAEVQRFRKRVLSGVELVGRQIGRLPVGFAAGLPEPWSSRLRPVVNDLTDRVGLQLFYPRGIYATCLYGRAMLRTQTVTGARIGEVLQVATSPGRIKHERVPVASGAPKDIFCFSAVPKGHTELSEYFVDAETMETMLDVAILVRQMRGLKDDEQLPVVAPYLKARELKRDRYLFQVNSRAVTTAEANFIYRFLLWGKHSHVETHTVRHAVANLLDQLGVPEEVIAEMLKQKDLSATRYYKQATRRQVLSAAEFLFRPQVDWSDVTTTSQRLGAERAAVFLESLESVGRLSGAYTHVLGGICTVSHACAAKFSCVNCAGKIPDPAKRDQVEVKLVDARRWKQYAEKENLGAEVRKAAAAINDCEAELREMDLIQLAKKNRASK</sequence>
<keyword evidence="1" id="KW-0233">DNA recombination</keyword>
<dbReference type="GO" id="GO:0006310">
    <property type="term" value="P:DNA recombination"/>
    <property type="evidence" value="ECO:0007669"/>
    <property type="project" value="UniProtKB-KW"/>
</dbReference>
<protein>
    <submittedName>
        <fullName evidence="3">Phage integrase family protein</fullName>
    </submittedName>
</protein>
<organism evidence="3 4">
    <name type="scientific">Panacagrimonas perspica</name>
    <dbReference type="NCBI Taxonomy" id="381431"/>
    <lineage>
        <taxon>Bacteria</taxon>
        <taxon>Pseudomonadati</taxon>
        <taxon>Pseudomonadota</taxon>
        <taxon>Gammaproteobacteria</taxon>
        <taxon>Nevskiales</taxon>
        <taxon>Nevskiaceae</taxon>
        <taxon>Panacagrimonas</taxon>
    </lineage>
</organism>
<name>A0A4R7NXB5_9GAMM</name>
<dbReference type="SUPFAM" id="SSF56349">
    <property type="entry name" value="DNA breaking-rejoining enzymes"/>
    <property type="match status" value="1"/>
</dbReference>
<dbReference type="InterPro" id="IPR013762">
    <property type="entry name" value="Integrase-like_cat_sf"/>
</dbReference>
<gene>
    <name evidence="3" type="ORF">DFR24_4349</name>
</gene>
<proteinExistence type="predicted"/>
<evidence type="ECO:0000313" key="3">
    <source>
        <dbReference type="EMBL" id="TDU25904.1"/>
    </source>
</evidence>
<comment type="caution">
    <text evidence="3">The sequence shown here is derived from an EMBL/GenBank/DDBJ whole genome shotgun (WGS) entry which is preliminary data.</text>
</comment>
<dbReference type="EMBL" id="SOBT01000011">
    <property type="protein sequence ID" value="TDU25904.1"/>
    <property type="molecule type" value="Genomic_DNA"/>
</dbReference>
<reference evidence="3 4" key="1">
    <citation type="submission" date="2019-03" db="EMBL/GenBank/DDBJ databases">
        <title>Genomic Encyclopedia of Type Strains, Phase IV (KMG-IV): sequencing the most valuable type-strain genomes for metagenomic binning, comparative biology and taxonomic classification.</title>
        <authorList>
            <person name="Goeker M."/>
        </authorList>
    </citation>
    <scope>NUCLEOTIDE SEQUENCE [LARGE SCALE GENOMIC DNA]</scope>
    <source>
        <strain evidence="3 4">DSM 26377</strain>
    </source>
</reference>
<dbReference type="OrthoDB" id="8421690at2"/>
<dbReference type="Proteomes" id="UP000295341">
    <property type="component" value="Unassembled WGS sequence"/>
</dbReference>
<feature type="region of interest" description="Disordered" evidence="2">
    <location>
        <begin position="17"/>
        <end position="38"/>
    </location>
</feature>
<dbReference type="AlphaFoldDB" id="A0A4R7NXB5"/>
<dbReference type="RefSeq" id="WP_133883478.1">
    <property type="nucleotide sequence ID" value="NZ_MWIN01000013.1"/>
</dbReference>
<dbReference type="GO" id="GO:0015074">
    <property type="term" value="P:DNA integration"/>
    <property type="evidence" value="ECO:0007669"/>
    <property type="project" value="InterPro"/>
</dbReference>